<feature type="region of interest" description="Disordered" evidence="1">
    <location>
        <begin position="39"/>
        <end position="58"/>
    </location>
</feature>
<dbReference type="PANTHER" id="PTHR33132">
    <property type="entry name" value="OSJNBB0118P14.9 PROTEIN"/>
    <property type="match status" value="1"/>
</dbReference>
<protein>
    <submittedName>
        <fullName evidence="2">Uncharacterized protein</fullName>
    </submittedName>
</protein>
<feature type="compositionally biased region" description="Gly residues" evidence="1">
    <location>
        <begin position="48"/>
        <end position="57"/>
    </location>
</feature>
<dbReference type="AlphaFoldDB" id="A0AAE0ALM0"/>
<organism evidence="2 3">
    <name type="scientific">Dipteronia sinensis</name>
    <dbReference type="NCBI Taxonomy" id="43782"/>
    <lineage>
        <taxon>Eukaryota</taxon>
        <taxon>Viridiplantae</taxon>
        <taxon>Streptophyta</taxon>
        <taxon>Embryophyta</taxon>
        <taxon>Tracheophyta</taxon>
        <taxon>Spermatophyta</taxon>
        <taxon>Magnoliopsida</taxon>
        <taxon>eudicotyledons</taxon>
        <taxon>Gunneridae</taxon>
        <taxon>Pentapetalae</taxon>
        <taxon>rosids</taxon>
        <taxon>malvids</taxon>
        <taxon>Sapindales</taxon>
        <taxon>Sapindaceae</taxon>
        <taxon>Hippocastanoideae</taxon>
        <taxon>Acereae</taxon>
        <taxon>Dipteronia</taxon>
    </lineage>
</organism>
<dbReference type="Proteomes" id="UP001281410">
    <property type="component" value="Unassembled WGS sequence"/>
</dbReference>
<sequence length="98" mass="10721">MCHPSFDPLVPVTTNYHQGRRFEVRRDVAAREVEITQQASTTMMARGNGRGGGGDDGGATKKSSVCICSSTSHPGSFRCRYHRIDYKWVGRVGATKSS</sequence>
<evidence type="ECO:0000313" key="2">
    <source>
        <dbReference type="EMBL" id="KAK3219747.1"/>
    </source>
</evidence>
<reference evidence="2" key="1">
    <citation type="journal article" date="2023" name="Plant J.">
        <title>Genome sequences and population genomics provide insights into the demographic history, inbreeding, and mutation load of two 'living fossil' tree species of Dipteronia.</title>
        <authorList>
            <person name="Feng Y."/>
            <person name="Comes H.P."/>
            <person name="Chen J."/>
            <person name="Zhu S."/>
            <person name="Lu R."/>
            <person name="Zhang X."/>
            <person name="Li P."/>
            <person name="Qiu J."/>
            <person name="Olsen K.M."/>
            <person name="Qiu Y."/>
        </authorList>
    </citation>
    <scope>NUCLEOTIDE SEQUENCE</scope>
    <source>
        <strain evidence="2">NBL</strain>
    </source>
</reference>
<name>A0AAE0ALM0_9ROSI</name>
<accession>A0AAE0ALM0</accession>
<dbReference type="EMBL" id="JANJYJ010000004">
    <property type="protein sequence ID" value="KAK3219747.1"/>
    <property type="molecule type" value="Genomic_DNA"/>
</dbReference>
<comment type="caution">
    <text evidence="2">The sequence shown here is derived from an EMBL/GenBank/DDBJ whole genome shotgun (WGS) entry which is preliminary data.</text>
</comment>
<gene>
    <name evidence="2" type="ORF">Dsin_013717</name>
</gene>
<evidence type="ECO:0000313" key="3">
    <source>
        <dbReference type="Proteomes" id="UP001281410"/>
    </source>
</evidence>
<proteinExistence type="predicted"/>
<keyword evidence="3" id="KW-1185">Reference proteome</keyword>
<evidence type="ECO:0000256" key="1">
    <source>
        <dbReference type="SAM" id="MobiDB-lite"/>
    </source>
</evidence>
<dbReference type="PANTHER" id="PTHR33132:SF135">
    <property type="entry name" value="OS02G0799700 PROTEIN"/>
    <property type="match status" value="1"/>
</dbReference>